<dbReference type="Pfam" id="PF00383">
    <property type="entry name" value="dCMP_cyt_deam_1"/>
    <property type="match status" value="1"/>
</dbReference>
<gene>
    <name evidence="4" type="primary">M010L</name>
    <name evidence="4" type="ORF">MT325_M010L</name>
</gene>
<evidence type="ECO:0000256" key="1">
    <source>
        <dbReference type="ARBA" id="ARBA00022723"/>
    </source>
</evidence>
<evidence type="ECO:0000313" key="4">
    <source>
        <dbReference type="EMBL" id="ABT13564.1"/>
    </source>
</evidence>
<reference evidence="4 5" key="1">
    <citation type="journal article" date="2007" name="Virology">
        <title>Sequence and annotation of the 314-kb MT325 and the 321-kb FR483 viruses that infect Chlorella Pbi.</title>
        <authorList>
            <person name="Fitzgerald L.A."/>
            <person name="Graves M.V."/>
            <person name="Li X."/>
            <person name="Feldblyum T."/>
            <person name="Hartigan J."/>
            <person name="Van Etten J.L."/>
        </authorList>
    </citation>
    <scope>NUCLEOTIDE SEQUENCE [LARGE SCALE GENOMIC DNA]</scope>
    <source>
        <strain evidence="4 5">MT325</strain>
    </source>
</reference>
<proteinExistence type="predicted"/>
<name>A7IT90_PBCVM</name>
<dbReference type="EMBL" id="DQ491001">
    <property type="protein sequence ID" value="ABT13564.1"/>
    <property type="molecule type" value="Genomic_DNA"/>
</dbReference>
<feature type="domain" description="CMP/dCMP-type deaminase" evidence="3">
    <location>
        <begin position="2"/>
        <end position="119"/>
    </location>
</feature>
<evidence type="ECO:0000313" key="5">
    <source>
        <dbReference type="Proteomes" id="UP000246715"/>
    </source>
</evidence>
<dbReference type="PROSITE" id="PS00903">
    <property type="entry name" value="CYT_DCMP_DEAMINASES_1"/>
    <property type="match status" value="1"/>
</dbReference>
<accession>A7IT90</accession>
<sequence>MTRLHEAIDEAAEYALRSDGPFKHSCFIMSGKKIIARGNNHVRQQIGTSSVHAEIDAIWRINNTDLYDNLKAIIIRSSPTGRLGNSRPCVMCMSALKQHGIKTIVYSSVGGSIVMERIQ</sequence>
<protein>
    <submittedName>
        <fullName evidence="4">Uncharacterized protein M010L</fullName>
    </submittedName>
</protein>
<organismHost>
    <name type="scientific">Paramecium bursaria</name>
    <dbReference type="NCBI Taxonomy" id="74790"/>
</organismHost>
<organism evidence="4 5">
    <name type="scientific">Paramecium bursaria Chlorella virus MT325</name>
    <name type="common">PBCV-MT325</name>
    <dbReference type="NCBI Taxonomy" id="346932"/>
    <lineage>
        <taxon>Viruses</taxon>
        <taxon>Varidnaviria</taxon>
        <taxon>Bamfordvirae</taxon>
        <taxon>Nucleocytoviricota</taxon>
        <taxon>Megaviricetes</taxon>
        <taxon>Algavirales</taxon>
        <taxon>Phycodnaviridae</taxon>
        <taxon>Chlorovirus</taxon>
        <taxon>Chlorovirus conductrix</taxon>
        <taxon>Paramecium bursaria Chlorella virus A1</taxon>
    </lineage>
</organism>
<keyword evidence="1" id="KW-0479">Metal-binding</keyword>
<dbReference type="SUPFAM" id="SSF53927">
    <property type="entry name" value="Cytidine deaminase-like"/>
    <property type="match status" value="1"/>
</dbReference>
<dbReference type="GO" id="GO:0008270">
    <property type="term" value="F:zinc ion binding"/>
    <property type="evidence" value="ECO:0007669"/>
    <property type="project" value="InterPro"/>
</dbReference>
<keyword evidence="2" id="KW-0862">Zinc</keyword>
<dbReference type="InterPro" id="IPR016193">
    <property type="entry name" value="Cytidine_deaminase-like"/>
</dbReference>
<dbReference type="Gene3D" id="3.40.140.10">
    <property type="entry name" value="Cytidine Deaminase, domain 2"/>
    <property type="match status" value="1"/>
</dbReference>
<evidence type="ECO:0000259" key="3">
    <source>
        <dbReference type="PROSITE" id="PS51747"/>
    </source>
</evidence>
<evidence type="ECO:0000256" key="2">
    <source>
        <dbReference type="ARBA" id="ARBA00022833"/>
    </source>
</evidence>
<dbReference type="GO" id="GO:0016787">
    <property type="term" value="F:hydrolase activity"/>
    <property type="evidence" value="ECO:0007669"/>
    <property type="project" value="InterPro"/>
</dbReference>
<dbReference type="InterPro" id="IPR002125">
    <property type="entry name" value="CMP_dCMP_dom"/>
</dbReference>
<dbReference type="PROSITE" id="PS51747">
    <property type="entry name" value="CYT_DCMP_DEAMINASES_2"/>
    <property type="match status" value="1"/>
</dbReference>
<dbReference type="InterPro" id="IPR016192">
    <property type="entry name" value="APOBEC/CMP_deaminase_Zn-bd"/>
</dbReference>
<dbReference type="Proteomes" id="UP000246715">
    <property type="component" value="Segment"/>
</dbReference>